<comment type="caution">
    <text evidence="1">The sequence shown here is derived from an EMBL/GenBank/DDBJ whole genome shotgun (WGS) entry which is preliminary data.</text>
</comment>
<protein>
    <submittedName>
        <fullName evidence="1">Uncharacterized protein</fullName>
    </submittedName>
</protein>
<sequence>MRSSSADIRLCTSSDIANMNVLNCACPSDFPPGSNTCKANGKPCTQTCNGGSVTSFAELDVCGAGCVDANNECNGCYIWFSGLCTCLQKMQEQEKTSCIASSSLTPGQKTPPIWMINARNDLMTTTYLIPGILQLHQIPDYWVGFNLAQNTVRKNQGNTGTLALNSVASRTEEQIHIHLCNNGNKNVRDVINGLDPAKYKTLATVDISKAMPGYAMQCRVSSQKDANIIDQGGDILSHLQTLSTDHGPDNCAQYHVGSGFMIDNSGLAWSCVTTSGSAEKIFC</sequence>
<dbReference type="AlphaFoldDB" id="A0AAD6HGM6"/>
<evidence type="ECO:0000313" key="1">
    <source>
        <dbReference type="EMBL" id="KAJ5716196.1"/>
    </source>
</evidence>
<reference evidence="1" key="1">
    <citation type="journal article" date="2023" name="IMA Fungus">
        <title>Comparative genomic study of the Penicillium genus elucidates a diverse pangenome and 15 lateral gene transfer events.</title>
        <authorList>
            <person name="Petersen C."/>
            <person name="Sorensen T."/>
            <person name="Nielsen M.R."/>
            <person name="Sondergaard T.E."/>
            <person name="Sorensen J.L."/>
            <person name="Fitzpatrick D.A."/>
            <person name="Frisvad J.C."/>
            <person name="Nielsen K.L."/>
        </authorList>
    </citation>
    <scope>NUCLEOTIDE SEQUENCE</scope>
    <source>
        <strain evidence="1">IBT 17514</strain>
    </source>
</reference>
<name>A0AAD6HGM6_9EURO</name>
<organism evidence="1 2">
    <name type="scientific">Penicillium malachiteum</name>
    <dbReference type="NCBI Taxonomy" id="1324776"/>
    <lineage>
        <taxon>Eukaryota</taxon>
        <taxon>Fungi</taxon>
        <taxon>Dikarya</taxon>
        <taxon>Ascomycota</taxon>
        <taxon>Pezizomycotina</taxon>
        <taxon>Eurotiomycetes</taxon>
        <taxon>Eurotiomycetidae</taxon>
        <taxon>Eurotiales</taxon>
        <taxon>Aspergillaceae</taxon>
        <taxon>Penicillium</taxon>
    </lineage>
</organism>
<reference evidence="1" key="2">
    <citation type="submission" date="2023-01" db="EMBL/GenBank/DDBJ databases">
        <authorList>
            <person name="Petersen C."/>
        </authorList>
    </citation>
    <scope>NUCLEOTIDE SEQUENCE</scope>
    <source>
        <strain evidence="1">IBT 17514</strain>
    </source>
</reference>
<gene>
    <name evidence="1" type="ORF">N7493_008107</name>
</gene>
<keyword evidence="2" id="KW-1185">Reference proteome</keyword>
<proteinExistence type="predicted"/>
<dbReference type="EMBL" id="JAQJAN010000012">
    <property type="protein sequence ID" value="KAJ5716196.1"/>
    <property type="molecule type" value="Genomic_DNA"/>
</dbReference>
<evidence type="ECO:0000313" key="2">
    <source>
        <dbReference type="Proteomes" id="UP001215712"/>
    </source>
</evidence>
<dbReference type="Proteomes" id="UP001215712">
    <property type="component" value="Unassembled WGS sequence"/>
</dbReference>
<accession>A0AAD6HGM6</accession>